<reference evidence="1" key="3">
    <citation type="submission" date="2018-07" db="EMBL/GenBank/DDBJ databases">
        <title>WGS assembly of Glycine max.</title>
        <authorList>
            <person name="Schmutz J."/>
            <person name="Cannon S."/>
            <person name="Schlueter J."/>
            <person name="Ma J."/>
            <person name="Mitros T."/>
            <person name="Nelson W."/>
            <person name="Hyten D."/>
            <person name="Song Q."/>
            <person name="Thelen J."/>
            <person name="Cheng J."/>
            <person name="Xu D."/>
            <person name="Hellsten U."/>
            <person name="May G."/>
            <person name="Yu Y."/>
            <person name="Sakurai T."/>
            <person name="Umezawa T."/>
            <person name="Bhattacharyya M."/>
            <person name="Sandhu D."/>
            <person name="Valliyodan B."/>
            <person name="Lindquist E."/>
            <person name="Peto M."/>
            <person name="Grant D."/>
            <person name="Shu S."/>
            <person name="Goodstein D."/>
            <person name="Barry K."/>
            <person name="Futrell-Griggs M."/>
            <person name="Abernathy B."/>
            <person name="Du J."/>
            <person name="Tian Z."/>
            <person name="Zhu L."/>
            <person name="Gill N."/>
            <person name="Joshi T."/>
            <person name="Libault M."/>
            <person name="Sethuraman A."/>
            <person name="Zhang X."/>
            <person name="Shinozaki K."/>
            <person name="Nguyen H."/>
            <person name="Wing R."/>
            <person name="Cregan P."/>
            <person name="Specht J."/>
            <person name="Grimwood J."/>
            <person name="Rokhsar D."/>
            <person name="Stacey G."/>
            <person name="Shoemaker R."/>
            <person name="Jackson S."/>
        </authorList>
    </citation>
    <scope>NUCLEOTIDE SEQUENCE</scope>
    <source>
        <tissue evidence="1">Callus</tissue>
    </source>
</reference>
<evidence type="ECO:0000313" key="2">
    <source>
        <dbReference type="EnsemblPlants" id="KRH35108"/>
    </source>
</evidence>
<sequence>MRISHPLVKLIRNLAHQQWSISFRHVLREGNSSADRLTRYDSTYEDSFYVWNNCPIILPLWSWLIR</sequence>
<dbReference type="EnsemblPlants" id="KRH35108">
    <property type="protein sequence ID" value="KRH35108"/>
    <property type="gene ID" value="GLYMA_10G222700"/>
</dbReference>
<gene>
    <name evidence="1" type="ORF">GLYMA_10G222700</name>
</gene>
<reference evidence="2" key="2">
    <citation type="submission" date="2018-02" db="UniProtKB">
        <authorList>
            <consortium name="EnsemblPlants"/>
        </authorList>
    </citation>
    <scope>IDENTIFICATION</scope>
    <source>
        <strain evidence="2">Williams 82</strain>
    </source>
</reference>
<name>A0A0R0I773_SOYBN</name>
<accession>A0A0R0I773</accession>
<evidence type="ECO:0000313" key="1">
    <source>
        <dbReference type="EMBL" id="KRH35108.1"/>
    </source>
</evidence>
<keyword evidence="3" id="KW-1185">Reference proteome</keyword>
<evidence type="ECO:0000313" key="3">
    <source>
        <dbReference type="Proteomes" id="UP000008827"/>
    </source>
</evidence>
<dbReference type="InParanoid" id="A0A0R0I773"/>
<proteinExistence type="predicted"/>
<organism evidence="1">
    <name type="scientific">Glycine max</name>
    <name type="common">Soybean</name>
    <name type="synonym">Glycine hispida</name>
    <dbReference type="NCBI Taxonomy" id="3847"/>
    <lineage>
        <taxon>Eukaryota</taxon>
        <taxon>Viridiplantae</taxon>
        <taxon>Streptophyta</taxon>
        <taxon>Embryophyta</taxon>
        <taxon>Tracheophyta</taxon>
        <taxon>Spermatophyta</taxon>
        <taxon>Magnoliopsida</taxon>
        <taxon>eudicotyledons</taxon>
        <taxon>Gunneridae</taxon>
        <taxon>Pentapetalae</taxon>
        <taxon>rosids</taxon>
        <taxon>fabids</taxon>
        <taxon>Fabales</taxon>
        <taxon>Fabaceae</taxon>
        <taxon>Papilionoideae</taxon>
        <taxon>50 kb inversion clade</taxon>
        <taxon>NPAAA clade</taxon>
        <taxon>indigoferoid/millettioid clade</taxon>
        <taxon>Phaseoleae</taxon>
        <taxon>Glycine</taxon>
        <taxon>Glycine subgen. Soja</taxon>
    </lineage>
</organism>
<dbReference type="Proteomes" id="UP000008827">
    <property type="component" value="Chromosome 10"/>
</dbReference>
<dbReference type="EMBL" id="CM000843">
    <property type="protein sequence ID" value="KRH35108.1"/>
    <property type="molecule type" value="Genomic_DNA"/>
</dbReference>
<reference evidence="1 2" key="1">
    <citation type="journal article" date="2010" name="Nature">
        <title>Genome sequence of the palaeopolyploid soybean.</title>
        <authorList>
            <person name="Schmutz J."/>
            <person name="Cannon S.B."/>
            <person name="Schlueter J."/>
            <person name="Ma J."/>
            <person name="Mitros T."/>
            <person name="Nelson W."/>
            <person name="Hyten D.L."/>
            <person name="Song Q."/>
            <person name="Thelen J.J."/>
            <person name="Cheng J."/>
            <person name="Xu D."/>
            <person name="Hellsten U."/>
            <person name="May G.D."/>
            <person name="Yu Y."/>
            <person name="Sakurai T."/>
            <person name="Umezawa T."/>
            <person name="Bhattacharyya M.K."/>
            <person name="Sandhu D."/>
            <person name="Valliyodan B."/>
            <person name="Lindquist E."/>
            <person name="Peto M."/>
            <person name="Grant D."/>
            <person name="Shu S."/>
            <person name="Goodstein D."/>
            <person name="Barry K."/>
            <person name="Futrell-Griggs M."/>
            <person name="Abernathy B."/>
            <person name="Du J."/>
            <person name="Tian Z."/>
            <person name="Zhu L."/>
            <person name="Gill N."/>
            <person name="Joshi T."/>
            <person name="Libault M."/>
            <person name="Sethuraman A."/>
            <person name="Zhang X.-C."/>
            <person name="Shinozaki K."/>
            <person name="Nguyen H.T."/>
            <person name="Wing R.A."/>
            <person name="Cregan P."/>
            <person name="Specht J."/>
            <person name="Grimwood J."/>
            <person name="Rokhsar D."/>
            <person name="Stacey G."/>
            <person name="Shoemaker R.C."/>
            <person name="Jackson S.A."/>
        </authorList>
    </citation>
    <scope>NUCLEOTIDE SEQUENCE</scope>
    <source>
        <strain evidence="2">cv. Williams 82</strain>
        <tissue evidence="1">Callus</tissue>
    </source>
</reference>
<protein>
    <submittedName>
        <fullName evidence="1 2">Uncharacterized protein</fullName>
    </submittedName>
</protein>
<dbReference type="PANTHER" id="PTHR34023:SF5">
    <property type="entry name" value="RNASE H TYPE-1 DOMAIN-CONTAINING PROTEIN"/>
    <property type="match status" value="1"/>
</dbReference>
<dbReference type="AlphaFoldDB" id="A0A0R0I773"/>
<dbReference type="Gramene" id="KRH35108">
    <property type="protein sequence ID" value="KRH35108"/>
    <property type="gene ID" value="GLYMA_10G222700"/>
</dbReference>
<dbReference type="PANTHER" id="PTHR34023">
    <property type="entry name" value="RNASE H DOMAIN-CONTAINING PROTEIN"/>
    <property type="match status" value="1"/>
</dbReference>